<dbReference type="Gramene" id="KZM84189">
    <property type="protein sequence ID" value="KZM84189"/>
    <property type="gene ID" value="DCAR_028264"/>
</dbReference>
<evidence type="ECO:0000313" key="9">
    <source>
        <dbReference type="EMBL" id="KZM84189.1"/>
    </source>
</evidence>
<dbReference type="PRINTS" id="PR00367">
    <property type="entry name" value="ETHRSPELEMNT"/>
</dbReference>
<dbReference type="GO" id="GO:0003700">
    <property type="term" value="F:DNA-binding transcription factor activity"/>
    <property type="evidence" value="ECO:0007669"/>
    <property type="project" value="InterPro"/>
</dbReference>
<dbReference type="InterPro" id="IPR016177">
    <property type="entry name" value="DNA-bd_dom_sf"/>
</dbReference>
<dbReference type="PANTHER" id="PTHR32467">
    <property type="entry name" value="AP2-LIKE ETHYLENE-RESPONSIVE TRANSCRIPTION FACTOR"/>
    <property type="match status" value="1"/>
</dbReference>
<dbReference type="PANTHER" id="PTHR32467:SF242">
    <property type="entry name" value="AP2_ERF DOMAIN-CONTAINING PROTEIN"/>
    <property type="match status" value="1"/>
</dbReference>
<dbReference type="InterPro" id="IPR036955">
    <property type="entry name" value="AP2/ERF_dom_sf"/>
</dbReference>
<proteinExistence type="predicted"/>
<dbReference type="FunFam" id="3.30.730.10:FF:000002">
    <property type="entry name" value="AP2-like ethylene-responsive transcription factor"/>
    <property type="match status" value="1"/>
</dbReference>
<organism evidence="9">
    <name type="scientific">Daucus carota subsp. sativus</name>
    <name type="common">Carrot</name>
    <dbReference type="NCBI Taxonomy" id="79200"/>
    <lineage>
        <taxon>Eukaryota</taxon>
        <taxon>Viridiplantae</taxon>
        <taxon>Streptophyta</taxon>
        <taxon>Embryophyta</taxon>
        <taxon>Tracheophyta</taxon>
        <taxon>Spermatophyta</taxon>
        <taxon>Magnoliopsida</taxon>
        <taxon>eudicotyledons</taxon>
        <taxon>Gunneridae</taxon>
        <taxon>Pentapetalae</taxon>
        <taxon>asterids</taxon>
        <taxon>campanulids</taxon>
        <taxon>Apiales</taxon>
        <taxon>Apiaceae</taxon>
        <taxon>Apioideae</taxon>
        <taxon>Scandiceae</taxon>
        <taxon>Daucinae</taxon>
        <taxon>Daucus</taxon>
        <taxon>Daucus sect. Daucus</taxon>
    </lineage>
</organism>
<feature type="domain" description="AP2/ERF" evidence="8">
    <location>
        <begin position="72"/>
        <end position="135"/>
    </location>
</feature>
<accession>A0A175YKS8</accession>
<feature type="domain" description="AP2/ERF" evidence="8">
    <location>
        <begin position="171"/>
        <end position="229"/>
    </location>
</feature>
<dbReference type="GO" id="GO:0003677">
    <property type="term" value="F:DNA binding"/>
    <property type="evidence" value="ECO:0007669"/>
    <property type="project" value="UniProtKB-KW"/>
</dbReference>
<dbReference type="Gene3D" id="3.30.730.10">
    <property type="entry name" value="AP2/ERF domain"/>
    <property type="match status" value="2"/>
</dbReference>
<dbReference type="SUPFAM" id="SSF54171">
    <property type="entry name" value="DNA-binding domain"/>
    <property type="match status" value="2"/>
</dbReference>
<keyword evidence="3" id="KW-0805">Transcription regulation</keyword>
<dbReference type="AlphaFoldDB" id="A0A175YKS8"/>
<dbReference type="PROSITE" id="PS51032">
    <property type="entry name" value="AP2_ERF"/>
    <property type="match status" value="2"/>
</dbReference>
<evidence type="ECO:0000256" key="3">
    <source>
        <dbReference type="ARBA" id="ARBA00023015"/>
    </source>
</evidence>
<evidence type="ECO:0000259" key="8">
    <source>
        <dbReference type="PROSITE" id="PS51032"/>
    </source>
</evidence>
<evidence type="ECO:0000256" key="5">
    <source>
        <dbReference type="ARBA" id="ARBA00023163"/>
    </source>
</evidence>
<comment type="subcellular location">
    <subcellularLocation>
        <location evidence="1">Nucleus</location>
    </subcellularLocation>
</comment>
<dbReference type="Pfam" id="PF00847">
    <property type="entry name" value="AP2"/>
    <property type="match status" value="1"/>
</dbReference>
<dbReference type="CDD" id="cd00018">
    <property type="entry name" value="AP2"/>
    <property type="match status" value="2"/>
</dbReference>
<keyword evidence="4" id="KW-0238">DNA-binding</keyword>
<sequence>MEMNLVKPEAGSGSRSLCNVETDISMTKCVKRRRRSPSLAQGVEPQQSKPPGLPLADPPAATTTTTVKRSSRFRGVSRHRWTGRYEAHLWDKGSWNVTQRKKGKQGAYDEEESAARSYDLAAIKYWGTSILTNFPVSDYEKEIEIMGSLTKEEYLASLRRRSSGFSRGVSKYRGVARHHHNGRWEARIGRVFGNKYLYLGTYSTQEEAAHAYDIAAIEYRGINAVTNFDLSTYIRWLRTSGANSLTCQDPRTSSDSQALTAASSSSSTLDPVKESEFSYNSNSFTFGMEIPPKQELFERIMPVGPNKSSPTALSLLLRSSVFKELVEKNSNDEAPPQGKVIRNKYELHEHEFGGIVCDGVVEDDNSLTPGTVSRATNSLSSPGSLNICVCVFLISFSEHGMMSVSPESRPICLLPHHLDESPHSISHKNFNYDLGMMKEKGSSWRPCKSTKTIPLSANMGYSQLNPFFQGSCMKENIYPCTVLKSTASVPQSLAKDLTGIGGKHRLVDTGRQRQHSDDKFGHENNAQRSPMAPAMIVGSNGSGRSWTEYLKSNYARMPLTALRPLIKSVLKSSILQDDKILISSEAEGVEFLAINLITVSFSLDQIKEIEGKLGVPLSSSEYSRLSLLRRTVFYLERAARMYSVLPYAVGQVLFELPYSSIQTIL</sequence>
<keyword evidence="6" id="KW-0539">Nucleus</keyword>
<feature type="region of interest" description="Disordered" evidence="7">
    <location>
        <begin position="32"/>
        <end position="73"/>
    </location>
</feature>
<evidence type="ECO:0000256" key="6">
    <source>
        <dbReference type="ARBA" id="ARBA00023242"/>
    </source>
</evidence>
<dbReference type="SMART" id="SM00380">
    <property type="entry name" value="AP2"/>
    <property type="match status" value="2"/>
</dbReference>
<evidence type="ECO:0000256" key="1">
    <source>
        <dbReference type="ARBA" id="ARBA00004123"/>
    </source>
</evidence>
<feature type="region of interest" description="Disordered" evidence="7">
    <location>
        <begin position="246"/>
        <end position="273"/>
    </location>
</feature>
<dbReference type="InterPro" id="IPR001471">
    <property type="entry name" value="AP2/ERF_dom"/>
</dbReference>
<evidence type="ECO:0000256" key="2">
    <source>
        <dbReference type="ARBA" id="ARBA00022737"/>
    </source>
</evidence>
<comment type="caution">
    <text evidence="9">The sequence shown here is derived from an EMBL/GenBank/DDBJ whole genome shotgun (WGS) entry which is preliminary data.</text>
</comment>
<reference evidence="9" key="1">
    <citation type="journal article" date="2016" name="Nat. Genet.">
        <title>A high-quality carrot genome assembly provides new insights into carotenoid accumulation and asterid genome evolution.</title>
        <authorList>
            <person name="Iorizzo M."/>
            <person name="Ellison S."/>
            <person name="Senalik D."/>
            <person name="Zeng P."/>
            <person name="Satapoomin P."/>
            <person name="Huang J."/>
            <person name="Bowman M."/>
            <person name="Iovene M."/>
            <person name="Sanseverino W."/>
            <person name="Cavagnaro P."/>
            <person name="Yildiz M."/>
            <person name="Macko-Podgorni A."/>
            <person name="Moranska E."/>
            <person name="Grzebelus E."/>
            <person name="Grzebelus D."/>
            <person name="Ashrafi H."/>
            <person name="Zheng Z."/>
            <person name="Cheng S."/>
            <person name="Spooner D."/>
            <person name="Van Deynze A."/>
            <person name="Simon P."/>
        </authorList>
    </citation>
    <scope>NUCLEOTIDE SEQUENCE [LARGE SCALE GENOMIC DNA]</scope>
    <source>
        <tissue evidence="9">Leaf</tissue>
    </source>
</reference>
<feature type="compositionally biased region" description="Low complexity" evidence="7">
    <location>
        <begin position="253"/>
        <end position="270"/>
    </location>
</feature>
<name>A0A175YKS8_DAUCS</name>
<keyword evidence="2" id="KW-0677">Repeat</keyword>
<dbReference type="EMBL" id="LNRQ01000008">
    <property type="protein sequence ID" value="KZM84189.1"/>
    <property type="molecule type" value="Genomic_DNA"/>
</dbReference>
<dbReference type="GO" id="GO:0005634">
    <property type="term" value="C:nucleus"/>
    <property type="evidence" value="ECO:0007669"/>
    <property type="project" value="UniProtKB-SubCell"/>
</dbReference>
<evidence type="ECO:0000256" key="4">
    <source>
        <dbReference type="ARBA" id="ARBA00023125"/>
    </source>
</evidence>
<gene>
    <name evidence="9" type="ORF">DCAR_028264</name>
</gene>
<evidence type="ECO:0000256" key="7">
    <source>
        <dbReference type="SAM" id="MobiDB-lite"/>
    </source>
</evidence>
<protein>
    <recommendedName>
        <fullName evidence="8">AP2/ERF domain-containing protein</fullName>
    </recommendedName>
</protein>
<keyword evidence="5" id="KW-0804">Transcription</keyword>